<protein>
    <recommendedName>
        <fullName evidence="5">ATP-binding protein</fullName>
    </recommendedName>
</protein>
<comment type="caution">
    <text evidence="3">The sequence shown here is derived from an EMBL/GenBank/DDBJ whole genome shotgun (WGS) entry which is preliminary data.</text>
</comment>
<keyword evidence="2" id="KW-0732">Signal</keyword>
<organism evidence="3 4">
    <name type="scientific">Streptomyces albospinus</name>
    <dbReference type="NCBI Taxonomy" id="285515"/>
    <lineage>
        <taxon>Bacteria</taxon>
        <taxon>Bacillati</taxon>
        <taxon>Actinomycetota</taxon>
        <taxon>Actinomycetes</taxon>
        <taxon>Kitasatosporales</taxon>
        <taxon>Streptomycetaceae</taxon>
        <taxon>Streptomyces</taxon>
    </lineage>
</organism>
<feature type="signal peptide" evidence="2">
    <location>
        <begin position="1"/>
        <end position="25"/>
    </location>
</feature>
<dbReference type="RefSeq" id="WP_229852051.1">
    <property type="nucleotide sequence ID" value="NZ_BMRP01000004.1"/>
</dbReference>
<evidence type="ECO:0000256" key="1">
    <source>
        <dbReference type="SAM" id="MobiDB-lite"/>
    </source>
</evidence>
<gene>
    <name evidence="3" type="ORF">GCM10010211_16990</name>
</gene>
<keyword evidence="4" id="KW-1185">Reference proteome</keyword>
<sequence>MRRVLTAVGMAAAAMTLGSAAGAQAADLPKVPDMGGLTNVDADGVGGAVGGVGQTATKLAGDTGDKTVHKAVPAASKASGAAVEKVTPAATQTAGSVASSASELVGETAKMAGEGGLIGGLPAKGLPTTEALPTAKGLPTTGALPTAKGLPTTEVLSTAKGLPTTEALPTAKGLPTTGALPTAKGLPTQGLPSTDQLPLKGLSGLS</sequence>
<dbReference type="EMBL" id="BMRP01000004">
    <property type="protein sequence ID" value="GGU52990.1"/>
    <property type="molecule type" value="Genomic_DNA"/>
</dbReference>
<feature type="chain" id="PRO_5047400008" description="ATP-binding protein" evidence="2">
    <location>
        <begin position="26"/>
        <end position="206"/>
    </location>
</feature>
<dbReference type="Proteomes" id="UP000654471">
    <property type="component" value="Unassembled WGS sequence"/>
</dbReference>
<reference evidence="4" key="1">
    <citation type="journal article" date="2019" name="Int. J. Syst. Evol. Microbiol.">
        <title>The Global Catalogue of Microorganisms (GCM) 10K type strain sequencing project: providing services to taxonomists for standard genome sequencing and annotation.</title>
        <authorList>
            <consortium name="The Broad Institute Genomics Platform"/>
            <consortium name="The Broad Institute Genome Sequencing Center for Infectious Disease"/>
            <person name="Wu L."/>
            <person name="Ma J."/>
        </authorList>
    </citation>
    <scope>NUCLEOTIDE SEQUENCE [LARGE SCALE GENOMIC DNA]</scope>
    <source>
        <strain evidence="4">JCM 3399</strain>
    </source>
</reference>
<accession>A0ABQ2UW21</accession>
<evidence type="ECO:0000313" key="4">
    <source>
        <dbReference type="Proteomes" id="UP000654471"/>
    </source>
</evidence>
<evidence type="ECO:0000313" key="3">
    <source>
        <dbReference type="EMBL" id="GGU52990.1"/>
    </source>
</evidence>
<feature type="region of interest" description="Disordered" evidence="1">
    <location>
        <begin position="160"/>
        <end position="206"/>
    </location>
</feature>
<proteinExistence type="predicted"/>
<name>A0ABQ2UW21_9ACTN</name>
<evidence type="ECO:0008006" key="5">
    <source>
        <dbReference type="Google" id="ProtNLM"/>
    </source>
</evidence>
<evidence type="ECO:0000256" key="2">
    <source>
        <dbReference type="SAM" id="SignalP"/>
    </source>
</evidence>